<gene>
    <name evidence="2" type="ORF">F7P66_01965</name>
</gene>
<protein>
    <submittedName>
        <fullName evidence="2">Uncharacterized protein</fullName>
    </submittedName>
</protein>
<dbReference type="GeneID" id="56510695"/>
<dbReference type="AlphaFoldDB" id="A0AAV6EK11"/>
<dbReference type="EMBL" id="VZON01000001">
    <property type="protein sequence ID" value="KAB0614378.1"/>
    <property type="molecule type" value="Genomic_DNA"/>
</dbReference>
<organism evidence="2 3">
    <name type="scientific">Campylobacter hyointestinalis subsp. lawsonii</name>
    <dbReference type="NCBI Taxonomy" id="91353"/>
    <lineage>
        <taxon>Bacteria</taxon>
        <taxon>Pseudomonadati</taxon>
        <taxon>Campylobacterota</taxon>
        <taxon>Epsilonproteobacteria</taxon>
        <taxon>Campylobacterales</taxon>
        <taxon>Campylobacteraceae</taxon>
        <taxon>Campylobacter</taxon>
    </lineage>
</organism>
<name>A0AAV6EK11_CAMHY</name>
<comment type="caution">
    <text evidence="2">The sequence shown here is derived from an EMBL/GenBank/DDBJ whole genome shotgun (WGS) entry which is preliminary data.</text>
</comment>
<evidence type="ECO:0000313" key="3">
    <source>
        <dbReference type="Proteomes" id="UP000423641"/>
    </source>
</evidence>
<dbReference type="Pfam" id="PF17437">
    <property type="entry name" value="DUF5416"/>
    <property type="match status" value="1"/>
</dbReference>
<proteinExistence type="predicted"/>
<sequence length="279" mass="31302">MEQAFIVQEVSNKQGYEKQNSKMAIYQDKFERYQIRKSKILPGFFIINGDGETDFVNDFIEKFVFSDCIKSFADIKSLIVSKEDSCSNPPNGILAAKIPTFKPNLPSKAAKTTPAKPSSIKIDTTMPNPSEISVGKSNPPSKTKSDDLLSTQNENLKEVGLFFAKDIFIPRCVVSLIKISIDGFDETTDSFSFLLDIFPSNAEYKYSITKNSFEATMKLSLESYAAKELIDSFVLKGSVKDKNLTLSINDMYIYEFSPCDIDNISNKSYNPTPNHTEEL</sequence>
<evidence type="ECO:0000256" key="1">
    <source>
        <dbReference type="SAM" id="MobiDB-lite"/>
    </source>
</evidence>
<feature type="compositionally biased region" description="Polar residues" evidence="1">
    <location>
        <begin position="121"/>
        <end position="148"/>
    </location>
</feature>
<feature type="region of interest" description="Disordered" evidence="1">
    <location>
        <begin position="105"/>
        <end position="148"/>
    </location>
</feature>
<reference evidence="2 3" key="1">
    <citation type="submission" date="2019-09" db="EMBL/GenBank/DDBJ databases">
        <title>Draft genome sequences of 48 bacterial type strains from the CCUG.</title>
        <authorList>
            <person name="Tunovic T."/>
            <person name="Pineiro-Iglesias B."/>
            <person name="Unosson C."/>
            <person name="Inganas E."/>
            <person name="Ohlen M."/>
            <person name="Cardew S."/>
            <person name="Jensie-Markopoulos S."/>
            <person name="Salva-Serra F."/>
            <person name="Jaen-Luchoro D."/>
            <person name="Karlsson R."/>
            <person name="Svensson-Stadler L."/>
            <person name="Chun J."/>
            <person name="Moore E."/>
        </authorList>
    </citation>
    <scope>NUCLEOTIDE SEQUENCE [LARGE SCALE GENOMIC DNA]</scope>
    <source>
        <strain evidence="2 3">CCUG 34538</strain>
    </source>
</reference>
<evidence type="ECO:0000313" key="2">
    <source>
        <dbReference type="EMBL" id="KAB0614378.1"/>
    </source>
</evidence>
<dbReference type="Proteomes" id="UP000423641">
    <property type="component" value="Unassembled WGS sequence"/>
</dbReference>
<accession>A0AAV6EK11</accession>
<dbReference type="InterPro" id="IPR035393">
    <property type="entry name" value="DUF5416"/>
</dbReference>
<dbReference type="RefSeq" id="WP_112000131.1">
    <property type="nucleotide sequence ID" value="NZ_CP053828.1"/>
</dbReference>